<dbReference type="GO" id="GO:0003964">
    <property type="term" value="F:RNA-directed DNA polymerase activity"/>
    <property type="evidence" value="ECO:0007669"/>
    <property type="project" value="UniProtKB-KW"/>
</dbReference>
<keyword evidence="2" id="KW-0548">Nucleotidyltransferase</keyword>
<dbReference type="AlphaFoldDB" id="A0A183B5X6"/>
<evidence type="ECO:0000256" key="6">
    <source>
        <dbReference type="ARBA" id="ARBA00022918"/>
    </source>
</evidence>
<evidence type="ECO:0000313" key="8">
    <source>
        <dbReference type="EMBL" id="VDP91883.1"/>
    </source>
</evidence>
<keyword evidence="3" id="KW-0540">Nuclease</keyword>
<evidence type="ECO:0000256" key="1">
    <source>
        <dbReference type="ARBA" id="ARBA00022679"/>
    </source>
</evidence>
<evidence type="ECO:0000313" key="10">
    <source>
        <dbReference type="WBParaSite" id="ECPE_0001465101-mRNA-1"/>
    </source>
</evidence>
<dbReference type="InterPro" id="IPR041373">
    <property type="entry name" value="RT_RNaseH"/>
</dbReference>
<keyword evidence="4" id="KW-0255">Endonuclease</keyword>
<sequence length="192" mass="22028">MGYSQTQKEALALFRAIRRLYKYLYGLRFTIITDHQAIQFLFNPNKSIAKSTGAMLQRWSLAPAAYNYDIQHSPGKTIPQHEFLSRYSRFSEAKQYRFISPASPVSRESLCKPAKQCYVAIISTIKEGWSPEVKRKYPQFFAHREEFSAQLNVALCRDDRMVILLPIQNIIPVRNPSPLRANSVVKTSANPA</sequence>
<dbReference type="Proteomes" id="UP000272942">
    <property type="component" value="Unassembled WGS sequence"/>
</dbReference>
<dbReference type="InterPro" id="IPR043502">
    <property type="entry name" value="DNA/RNA_pol_sf"/>
</dbReference>
<dbReference type="EMBL" id="UZAN01058024">
    <property type="protein sequence ID" value="VDP91883.1"/>
    <property type="molecule type" value="Genomic_DNA"/>
</dbReference>
<keyword evidence="6" id="KW-0695">RNA-directed DNA polymerase</keyword>
<keyword evidence="1" id="KW-0808">Transferase</keyword>
<proteinExistence type="predicted"/>
<dbReference type="PANTHER" id="PTHR37984">
    <property type="entry name" value="PROTEIN CBG26694"/>
    <property type="match status" value="1"/>
</dbReference>
<dbReference type="WBParaSite" id="ECPE_0001465101-mRNA-1">
    <property type="protein sequence ID" value="ECPE_0001465101-mRNA-1"/>
    <property type="gene ID" value="ECPE_0001465101"/>
</dbReference>
<protein>
    <submittedName>
        <fullName evidence="10">RT_RNaseH domain-containing protein</fullName>
    </submittedName>
</protein>
<dbReference type="GO" id="GO:0004519">
    <property type="term" value="F:endonuclease activity"/>
    <property type="evidence" value="ECO:0007669"/>
    <property type="project" value="UniProtKB-KW"/>
</dbReference>
<dbReference type="SUPFAM" id="SSF56672">
    <property type="entry name" value="DNA/RNA polymerases"/>
    <property type="match status" value="1"/>
</dbReference>
<keyword evidence="5" id="KW-0378">Hydrolase</keyword>
<feature type="domain" description="Reverse transcriptase RNase H-like" evidence="7">
    <location>
        <begin position="3"/>
        <end position="62"/>
    </location>
</feature>
<evidence type="ECO:0000256" key="5">
    <source>
        <dbReference type="ARBA" id="ARBA00022801"/>
    </source>
</evidence>
<evidence type="ECO:0000256" key="2">
    <source>
        <dbReference type="ARBA" id="ARBA00022695"/>
    </source>
</evidence>
<name>A0A183B5X6_9TREM</name>
<dbReference type="Pfam" id="PF17917">
    <property type="entry name" value="RT_RNaseH"/>
    <property type="match status" value="1"/>
</dbReference>
<dbReference type="GO" id="GO:0016787">
    <property type="term" value="F:hydrolase activity"/>
    <property type="evidence" value="ECO:0007669"/>
    <property type="project" value="UniProtKB-KW"/>
</dbReference>
<evidence type="ECO:0000313" key="9">
    <source>
        <dbReference type="Proteomes" id="UP000272942"/>
    </source>
</evidence>
<gene>
    <name evidence="8" type="ORF">ECPE_LOCUS14611</name>
</gene>
<dbReference type="InterPro" id="IPR050951">
    <property type="entry name" value="Retrovirus_Pol_polyprotein"/>
</dbReference>
<reference evidence="8 9" key="2">
    <citation type="submission" date="2018-11" db="EMBL/GenBank/DDBJ databases">
        <authorList>
            <consortium name="Pathogen Informatics"/>
        </authorList>
    </citation>
    <scope>NUCLEOTIDE SEQUENCE [LARGE SCALE GENOMIC DNA]</scope>
    <source>
        <strain evidence="8 9">Egypt</strain>
    </source>
</reference>
<evidence type="ECO:0000256" key="3">
    <source>
        <dbReference type="ARBA" id="ARBA00022722"/>
    </source>
</evidence>
<accession>A0A183B5X6</accession>
<dbReference type="PANTHER" id="PTHR37984:SF5">
    <property type="entry name" value="PROTEIN NYNRIN-LIKE"/>
    <property type="match status" value="1"/>
</dbReference>
<evidence type="ECO:0000259" key="7">
    <source>
        <dbReference type="Pfam" id="PF17917"/>
    </source>
</evidence>
<organism evidence="10">
    <name type="scientific">Echinostoma caproni</name>
    <dbReference type="NCBI Taxonomy" id="27848"/>
    <lineage>
        <taxon>Eukaryota</taxon>
        <taxon>Metazoa</taxon>
        <taxon>Spiralia</taxon>
        <taxon>Lophotrochozoa</taxon>
        <taxon>Platyhelminthes</taxon>
        <taxon>Trematoda</taxon>
        <taxon>Digenea</taxon>
        <taxon>Plagiorchiida</taxon>
        <taxon>Echinostomata</taxon>
        <taxon>Echinostomatoidea</taxon>
        <taxon>Echinostomatidae</taxon>
        <taxon>Echinostoma</taxon>
    </lineage>
</organism>
<evidence type="ECO:0000256" key="4">
    <source>
        <dbReference type="ARBA" id="ARBA00022759"/>
    </source>
</evidence>
<reference evidence="10" key="1">
    <citation type="submission" date="2016-06" db="UniProtKB">
        <authorList>
            <consortium name="WormBaseParasite"/>
        </authorList>
    </citation>
    <scope>IDENTIFICATION</scope>
</reference>
<keyword evidence="9" id="KW-1185">Reference proteome</keyword>
<dbReference type="OrthoDB" id="6103187at2759"/>